<reference evidence="2" key="1">
    <citation type="submission" date="2021-06" db="EMBL/GenBank/DDBJ databases">
        <authorList>
            <person name="Kallberg Y."/>
            <person name="Tangrot J."/>
            <person name="Rosling A."/>
        </authorList>
    </citation>
    <scope>NUCLEOTIDE SEQUENCE</scope>
    <source>
        <strain evidence="2">AZ414A</strain>
    </source>
</reference>
<evidence type="ECO:0000313" key="2">
    <source>
        <dbReference type="EMBL" id="CAG8495162.1"/>
    </source>
</evidence>
<sequence length="554" mass="64172">MNYEDEDVLAWRDDTPQRVSKQNNVYRQKNPDEIPPHLKSSEILGTQKSNLKRIADSTHTHMFYNENEGQIELWGSRKNVESAIRQWNSIAENLLAEKQLRLRGSKEVLNPVRAQTKSYIWFEPGPNCFTASGDNSEAVEAAILRVKNLYLKLVASRSIPMHQGVCIGWIYHLIQQPKRSCLVRLSSPPLDFVKPYDMPPQIKFVILERVLDGEIETGVKKIKNNDKPVTDVNFVKKNNIEKINKALKDALGVIHLFDEEIKMRIRLWPIDRLCEKILSDSRLSSKFATCMATGNDKLKPIRDTLDEKENQRWDGIPFSEFKICAIQPNNDEHEHEYIFDVQFNQAGRDNKKPDELKGESKIGLWNAVTNEKKVIEINMACLDYKHSWKLSIQTAKRVNNDKFKAHGIFAHKLKLSPDKNRLIYINTKDIAVFSVCEKTKYKYWWNYDYVVEITKYEYWKLNESQPPGVEIMIGDRPDDISWGVTLYKKSWDENFAHNSNLDAGEVPDWHPTDILEGESGSVEGLLEDIEKFMSDVLKDSIDVGDYIEDYGEED</sequence>
<evidence type="ECO:0000313" key="3">
    <source>
        <dbReference type="Proteomes" id="UP000789706"/>
    </source>
</evidence>
<feature type="domain" description="DUF7905" evidence="1">
    <location>
        <begin position="230"/>
        <end position="517"/>
    </location>
</feature>
<dbReference type="AlphaFoldDB" id="A0A9N8WSM1"/>
<dbReference type="Pfam" id="PF25482">
    <property type="entry name" value="DUF7905"/>
    <property type="match status" value="1"/>
</dbReference>
<gene>
    <name evidence="2" type="ORF">DEBURN_LOCUS4382</name>
</gene>
<dbReference type="Proteomes" id="UP000789706">
    <property type="component" value="Unassembled WGS sequence"/>
</dbReference>
<dbReference type="InterPro" id="IPR057227">
    <property type="entry name" value="DUF7905"/>
</dbReference>
<proteinExistence type="predicted"/>
<accession>A0A9N8WSM1</accession>
<protein>
    <submittedName>
        <fullName evidence="2">4852_t:CDS:1</fullName>
    </submittedName>
</protein>
<evidence type="ECO:0000259" key="1">
    <source>
        <dbReference type="Pfam" id="PF25482"/>
    </source>
</evidence>
<name>A0A9N8WSM1_9GLOM</name>
<dbReference type="OrthoDB" id="4739136at2759"/>
<dbReference type="EMBL" id="CAJVPK010000329">
    <property type="protein sequence ID" value="CAG8495162.1"/>
    <property type="molecule type" value="Genomic_DNA"/>
</dbReference>
<comment type="caution">
    <text evidence="2">The sequence shown here is derived from an EMBL/GenBank/DDBJ whole genome shotgun (WGS) entry which is preliminary data.</text>
</comment>
<organism evidence="2 3">
    <name type="scientific">Diversispora eburnea</name>
    <dbReference type="NCBI Taxonomy" id="1213867"/>
    <lineage>
        <taxon>Eukaryota</taxon>
        <taxon>Fungi</taxon>
        <taxon>Fungi incertae sedis</taxon>
        <taxon>Mucoromycota</taxon>
        <taxon>Glomeromycotina</taxon>
        <taxon>Glomeromycetes</taxon>
        <taxon>Diversisporales</taxon>
        <taxon>Diversisporaceae</taxon>
        <taxon>Diversispora</taxon>
    </lineage>
</organism>
<keyword evidence="3" id="KW-1185">Reference proteome</keyword>